<proteinExistence type="predicted"/>
<dbReference type="EMBL" id="AP021876">
    <property type="protein sequence ID" value="BBO82306.1"/>
    <property type="molecule type" value="Genomic_DNA"/>
</dbReference>
<evidence type="ECO:0000313" key="2">
    <source>
        <dbReference type="EMBL" id="BBO82306.1"/>
    </source>
</evidence>
<evidence type="ECO:0000313" key="3">
    <source>
        <dbReference type="Proteomes" id="UP000425960"/>
    </source>
</evidence>
<reference evidence="2 3" key="1">
    <citation type="submission" date="2019-11" db="EMBL/GenBank/DDBJ databases">
        <title>Comparative genomics of hydrocarbon-degrading Desulfosarcina strains.</title>
        <authorList>
            <person name="Watanabe M."/>
            <person name="Kojima H."/>
            <person name="Fukui M."/>
        </authorList>
    </citation>
    <scope>NUCLEOTIDE SEQUENCE [LARGE SCALE GENOMIC DNA]</scope>
    <source>
        <strain evidence="2 3">28bB2T</strain>
    </source>
</reference>
<sequence length="261" mass="30239">MKLNEGDVVIFQPKYKVPCIFDLNDRGTFATRPPVTHDWGFRIISDAKGQPYLQVAILLNQPGKDSQTGKPYDWMVKSLRIDLDEALVPDPENIAGQLAESDIRSALMADFNQWHDNFVPVLEKGKIDIAELKKKVAALVDEARTQTRKELVRRNQHWVLSNIPRRVHDFKYGLYNHVREKLYHEYQNIGGEDSEKNLIRKIALFNRVLENCNHEDLLKPDGSGWKNEDEIWQCWIGFAGSEPEAHRVCRTMDSVFRDLQL</sequence>
<dbReference type="AlphaFoldDB" id="A0A5K7ZM94"/>
<gene>
    <name evidence="2" type="ORF">DSCO28_28720</name>
</gene>
<feature type="coiled-coil region" evidence="1">
    <location>
        <begin position="122"/>
        <end position="149"/>
    </location>
</feature>
<dbReference type="Proteomes" id="UP000425960">
    <property type="component" value="Chromosome"/>
</dbReference>
<name>A0A5K7ZM94_9BACT</name>
<protein>
    <submittedName>
        <fullName evidence="2">Uncharacterized protein</fullName>
    </submittedName>
</protein>
<dbReference type="KEGG" id="dov:DSCO28_28720"/>
<organism evidence="2 3">
    <name type="scientific">Desulfosarcina ovata subsp. sediminis</name>
    <dbReference type="NCBI Taxonomy" id="885957"/>
    <lineage>
        <taxon>Bacteria</taxon>
        <taxon>Pseudomonadati</taxon>
        <taxon>Thermodesulfobacteriota</taxon>
        <taxon>Desulfobacteria</taxon>
        <taxon>Desulfobacterales</taxon>
        <taxon>Desulfosarcinaceae</taxon>
        <taxon>Desulfosarcina</taxon>
    </lineage>
</organism>
<evidence type="ECO:0000256" key="1">
    <source>
        <dbReference type="SAM" id="Coils"/>
    </source>
</evidence>
<dbReference type="RefSeq" id="WP_155310704.1">
    <property type="nucleotide sequence ID" value="NZ_AP021876.1"/>
</dbReference>
<accession>A0A5K7ZM94</accession>
<keyword evidence="1" id="KW-0175">Coiled coil</keyword>